<dbReference type="Gene3D" id="1.10.10.10">
    <property type="entry name" value="Winged helix-like DNA-binding domain superfamily/Winged helix DNA-binding domain"/>
    <property type="match status" value="1"/>
</dbReference>
<evidence type="ECO:0000256" key="2">
    <source>
        <dbReference type="ARBA" id="ARBA00023125"/>
    </source>
</evidence>
<dbReference type="GO" id="GO:0003677">
    <property type="term" value="F:DNA binding"/>
    <property type="evidence" value="ECO:0007669"/>
    <property type="project" value="UniProtKB-KW"/>
</dbReference>
<dbReference type="EMBL" id="AP024169">
    <property type="protein sequence ID" value="BCN29121.1"/>
    <property type="molecule type" value="Genomic_DNA"/>
</dbReference>
<keyword evidence="2" id="KW-0238">DNA-binding</keyword>
<dbReference type="SUPFAM" id="SSF46785">
    <property type="entry name" value="Winged helix' DNA-binding domain"/>
    <property type="match status" value="1"/>
</dbReference>
<keyword evidence="1" id="KW-0805">Transcription regulation</keyword>
<dbReference type="Proteomes" id="UP000595897">
    <property type="component" value="Chromosome"/>
</dbReference>
<gene>
    <name evidence="5" type="ORF">bsdtb5_04160</name>
</gene>
<dbReference type="InterPro" id="IPR036390">
    <property type="entry name" value="WH_DNA-bd_sf"/>
</dbReference>
<evidence type="ECO:0000259" key="4">
    <source>
        <dbReference type="PROSITE" id="PS51118"/>
    </source>
</evidence>
<dbReference type="RefSeq" id="WP_271714416.1">
    <property type="nucleotide sequence ID" value="NZ_AP024169.1"/>
</dbReference>
<keyword evidence="3" id="KW-0804">Transcription</keyword>
<dbReference type="InterPro" id="IPR002577">
    <property type="entry name" value="HTH_HxlR"/>
</dbReference>
<dbReference type="KEGG" id="ahb:bsdtb5_04160"/>
<organism evidence="5 6">
    <name type="scientific">Anaeromicropila herbilytica</name>
    <dbReference type="NCBI Taxonomy" id="2785025"/>
    <lineage>
        <taxon>Bacteria</taxon>
        <taxon>Bacillati</taxon>
        <taxon>Bacillota</taxon>
        <taxon>Clostridia</taxon>
        <taxon>Lachnospirales</taxon>
        <taxon>Lachnospiraceae</taxon>
        <taxon>Anaeromicropila</taxon>
    </lineage>
</organism>
<dbReference type="InterPro" id="IPR036388">
    <property type="entry name" value="WH-like_DNA-bd_sf"/>
</dbReference>
<feature type="domain" description="HTH hxlR-type" evidence="4">
    <location>
        <begin position="15"/>
        <end position="113"/>
    </location>
</feature>
<proteinExistence type="predicted"/>
<keyword evidence="6" id="KW-1185">Reference proteome</keyword>
<evidence type="ECO:0000313" key="6">
    <source>
        <dbReference type="Proteomes" id="UP000595897"/>
    </source>
</evidence>
<dbReference type="PANTHER" id="PTHR33204">
    <property type="entry name" value="TRANSCRIPTIONAL REGULATOR, MARR FAMILY"/>
    <property type="match status" value="1"/>
</dbReference>
<dbReference type="PANTHER" id="PTHR33204:SF38">
    <property type="entry name" value="HTH-TYPE TRANSCRIPTIONAL ACTIVATOR HXLR"/>
    <property type="match status" value="1"/>
</dbReference>
<evidence type="ECO:0000313" key="5">
    <source>
        <dbReference type="EMBL" id="BCN29121.1"/>
    </source>
</evidence>
<dbReference type="AlphaFoldDB" id="A0A7R7IBT2"/>
<evidence type="ECO:0000256" key="3">
    <source>
        <dbReference type="ARBA" id="ARBA00023163"/>
    </source>
</evidence>
<accession>A0A7R7IBT2</accession>
<name>A0A7R7IBT2_9FIRM</name>
<dbReference type="PROSITE" id="PS51118">
    <property type="entry name" value="HTH_HXLR"/>
    <property type="match status" value="1"/>
</dbReference>
<protein>
    <submittedName>
        <fullName evidence="5">Transcriptional regulator</fullName>
    </submittedName>
</protein>
<dbReference type="Pfam" id="PF01638">
    <property type="entry name" value="HxlR"/>
    <property type="match status" value="1"/>
</dbReference>
<evidence type="ECO:0000256" key="1">
    <source>
        <dbReference type="ARBA" id="ARBA00023015"/>
    </source>
</evidence>
<sequence length="116" mass="13709">MKENKIDKKELFGVCPFVTAQKIFSGKWSILIMHCLSNQVYRFGELQKQIPDLTQATLTKQLKYLEEYNMIHREVYNVIPPKVEYSLTDLGKEFLPVLDAFEMFGDKYIEYMEKNS</sequence>
<reference evidence="5 6" key="1">
    <citation type="submission" date="2020-11" db="EMBL/GenBank/DDBJ databases">
        <title>Draft genome sequencing of a Lachnospiraceae strain isolated from anoxic soil subjected to BSD treatment.</title>
        <authorList>
            <person name="Uek A."/>
            <person name="Tonouchi A."/>
        </authorList>
    </citation>
    <scope>NUCLEOTIDE SEQUENCE [LARGE SCALE GENOMIC DNA]</scope>
    <source>
        <strain evidence="5 6">TB5</strain>
    </source>
</reference>